<evidence type="ECO:0000256" key="1">
    <source>
        <dbReference type="SAM" id="MobiDB-lite"/>
    </source>
</evidence>
<dbReference type="Pfam" id="PF01052">
    <property type="entry name" value="FliMN_C"/>
    <property type="match status" value="1"/>
</dbReference>
<protein>
    <submittedName>
        <fullName evidence="3">Flagellar motor switch/type III secretory pathway protein FliN</fullName>
    </submittedName>
</protein>
<sequence length="118" mass="12731">MTADTPAAPSPTPHPAQSIGSALLHTPASEKDQSEQNRSWADPSQNAALAGLPLQLNVSVPIPNFRIRHLLALEKGAVLETAWPYAEDVPIWCGGAQLTWTEFEVVDDVLAVRVTRVL</sequence>
<dbReference type="OrthoDB" id="122656at2"/>
<evidence type="ECO:0000313" key="3">
    <source>
        <dbReference type="EMBL" id="MBB6147228.1"/>
    </source>
</evidence>
<organism evidence="3 4">
    <name type="scientific">Silvibacterium bohemicum</name>
    <dbReference type="NCBI Taxonomy" id="1577686"/>
    <lineage>
        <taxon>Bacteria</taxon>
        <taxon>Pseudomonadati</taxon>
        <taxon>Acidobacteriota</taxon>
        <taxon>Terriglobia</taxon>
        <taxon>Terriglobales</taxon>
        <taxon>Acidobacteriaceae</taxon>
        <taxon>Silvibacterium</taxon>
    </lineage>
</organism>
<keyword evidence="3" id="KW-0282">Flagellum</keyword>
<dbReference type="RefSeq" id="WP_050060202.1">
    <property type="nucleotide sequence ID" value="NZ_JACHEK010000013.1"/>
</dbReference>
<dbReference type="Gene3D" id="2.30.330.10">
    <property type="entry name" value="SpoA-like"/>
    <property type="match status" value="1"/>
</dbReference>
<evidence type="ECO:0000313" key="4">
    <source>
        <dbReference type="Proteomes" id="UP000538666"/>
    </source>
</evidence>
<dbReference type="Proteomes" id="UP000538666">
    <property type="component" value="Unassembled WGS sequence"/>
</dbReference>
<accession>A0A841K9J4</accession>
<gene>
    <name evidence="3" type="ORF">HNQ77_005222</name>
</gene>
<feature type="domain" description="Flagellar motor switch protein FliN-like C-terminal" evidence="2">
    <location>
        <begin position="49"/>
        <end position="117"/>
    </location>
</feature>
<proteinExistence type="predicted"/>
<keyword evidence="3" id="KW-0969">Cilium</keyword>
<dbReference type="InterPro" id="IPR036429">
    <property type="entry name" value="SpoA-like_sf"/>
</dbReference>
<feature type="region of interest" description="Disordered" evidence="1">
    <location>
        <begin position="1"/>
        <end position="44"/>
    </location>
</feature>
<keyword evidence="3" id="KW-0966">Cell projection</keyword>
<dbReference type="AlphaFoldDB" id="A0A841K9J4"/>
<dbReference type="EMBL" id="JACHEK010000013">
    <property type="protein sequence ID" value="MBB6147228.1"/>
    <property type="molecule type" value="Genomic_DNA"/>
</dbReference>
<keyword evidence="4" id="KW-1185">Reference proteome</keyword>
<name>A0A841K9J4_9BACT</name>
<dbReference type="SUPFAM" id="SSF101801">
    <property type="entry name" value="Surface presentation of antigens (SPOA)"/>
    <property type="match status" value="1"/>
</dbReference>
<comment type="caution">
    <text evidence="3">The sequence shown here is derived from an EMBL/GenBank/DDBJ whole genome shotgun (WGS) entry which is preliminary data.</text>
</comment>
<dbReference type="InterPro" id="IPR001543">
    <property type="entry name" value="FliN-like_C"/>
</dbReference>
<reference evidence="3 4" key="1">
    <citation type="submission" date="2020-08" db="EMBL/GenBank/DDBJ databases">
        <title>Genomic Encyclopedia of Type Strains, Phase IV (KMG-IV): sequencing the most valuable type-strain genomes for metagenomic binning, comparative biology and taxonomic classification.</title>
        <authorList>
            <person name="Goeker M."/>
        </authorList>
    </citation>
    <scope>NUCLEOTIDE SEQUENCE [LARGE SCALE GENOMIC DNA]</scope>
    <source>
        <strain evidence="3 4">DSM 103733</strain>
    </source>
</reference>
<evidence type="ECO:0000259" key="2">
    <source>
        <dbReference type="Pfam" id="PF01052"/>
    </source>
</evidence>